<reference evidence="2 3" key="1">
    <citation type="submission" date="2015-07" db="EMBL/GenBank/DDBJ databases">
        <title>Comparative genomics of the Sigatoka disease complex on banana suggests a link between parallel evolutionary changes in Pseudocercospora fijiensis and Pseudocercospora eumusae and increased virulence on the banana host.</title>
        <authorList>
            <person name="Chang T.-C."/>
            <person name="Salvucci A."/>
            <person name="Crous P.W."/>
            <person name="Stergiopoulos I."/>
        </authorList>
    </citation>
    <scope>NUCLEOTIDE SEQUENCE [LARGE SCALE GENOMIC DNA]</scope>
    <source>
        <strain evidence="2 3">CBS 116634</strain>
    </source>
</reference>
<gene>
    <name evidence="2" type="ORF">AC579_8366</name>
</gene>
<dbReference type="Proteomes" id="UP000073492">
    <property type="component" value="Unassembled WGS sequence"/>
</dbReference>
<evidence type="ECO:0000313" key="2">
    <source>
        <dbReference type="EMBL" id="KXT14407.1"/>
    </source>
</evidence>
<accession>A0A139IHW9</accession>
<evidence type="ECO:0000256" key="1">
    <source>
        <dbReference type="SAM" id="MobiDB-lite"/>
    </source>
</evidence>
<sequence>MLRESLPLGDSCAECKRWRLVGAGCRSRRSRDGIAVLAFDVSAAIAVRGARVTSAALAANVHVTGYLVCKEMRLLAIAWATRRPELQSRSVPSQPPLPSQQDNISSTTVTGY</sequence>
<dbReference type="EMBL" id="LFZO01000083">
    <property type="protein sequence ID" value="KXT14407.1"/>
    <property type="molecule type" value="Genomic_DNA"/>
</dbReference>
<protein>
    <submittedName>
        <fullName evidence="2">Uncharacterized protein</fullName>
    </submittedName>
</protein>
<organism evidence="2 3">
    <name type="scientific">Pseudocercospora musae</name>
    <dbReference type="NCBI Taxonomy" id="113226"/>
    <lineage>
        <taxon>Eukaryota</taxon>
        <taxon>Fungi</taxon>
        <taxon>Dikarya</taxon>
        <taxon>Ascomycota</taxon>
        <taxon>Pezizomycotina</taxon>
        <taxon>Dothideomycetes</taxon>
        <taxon>Dothideomycetidae</taxon>
        <taxon>Mycosphaerellales</taxon>
        <taxon>Mycosphaerellaceae</taxon>
        <taxon>Pseudocercospora</taxon>
    </lineage>
</organism>
<feature type="compositionally biased region" description="Polar residues" evidence="1">
    <location>
        <begin position="102"/>
        <end position="112"/>
    </location>
</feature>
<feature type="region of interest" description="Disordered" evidence="1">
    <location>
        <begin position="88"/>
        <end position="112"/>
    </location>
</feature>
<evidence type="ECO:0000313" key="3">
    <source>
        <dbReference type="Proteomes" id="UP000073492"/>
    </source>
</evidence>
<name>A0A139IHW9_9PEZI</name>
<dbReference type="AlphaFoldDB" id="A0A139IHW9"/>
<dbReference type="OrthoDB" id="1719357at2759"/>
<keyword evidence="3" id="KW-1185">Reference proteome</keyword>
<comment type="caution">
    <text evidence="2">The sequence shown here is derived from an EMBL/GenBank/DDBJ whole genome shotgun (WGS) entry which is preliminary data.</text>
</comment>
<proteinExistence type="predicted"/>